<evidence type="ECO:0000313" key="3">
    <source>
        <dbReference type="EMBL" id="EOW83790.1"/>
    </source>
</evidence>
<feature type="transmembrane region" description="Helical" evidence="1">
    <location>
        <begin position="66"/>
        <end position="82"/>
    </location>
</feature>
<evidence type="ECO:0000256" key="1">
    <source>
        <dbReference type="SAM" id="Phobius"/>
    </source>
</evidence>
<dbReference type="GO" id="GO:0042802">
    <property type="term" value="F:identical protein binding"/>
    <property type="evidence" value="ECO:0007669"/>
    <property type="project" value="TreeGrafter"/>
</dbReference>
<dbReference type="Pfam" id="PF14501">
    <property type="entry name" value="HATPase_c_5"/>
    <property type="match status" value="1"/>
</dbReference>
<sequence length="457" mass="53013">MDLILMIVSVILPVSLLLGFSIGYHYIWLTIFQDISQVKFSKLTRFEMIAVYTIVIYMFLDSAEPKLLGICLYPIISFAFQFKKEYRNINNLSAKIFDSFYSYNLGFLIFWLYGWIVKAMLVNQLYHFAKPVAVGILMLIAGILTIFTHKWVIFMNPAKSYLNYPLIKNNIKEVNIILLIIYFVTLVSYLNEVTSLNSEGISEYAKYTMFIFIPILLIIFFYLTFKSQLAAKEEINQLQKTQLDNLAVYTEEIEKMYQTLRGFRHDYQNILLSLQESIDTKDIEQIEQVYQEILASENVRLVRQIEATNINELANIRDSAIKSVMFWKITQARDRKIAVEVEIKEKIPDLPMASLHFIRIFSILIDNAMEEAKRTVNPRISIAFFVNQGDIVFAISNSTLLTSMNISQLKKPGYTTKGRNRGVGLSNVDEILKQYDFCYLETELANGVFLQTLTMEE</sequence>
<dbReference type="OrthoDB" id="1656061at2"/>
<gene>
    <name evidence="3" type="ORF">I568_01592</name>
</gene>
<evidence type="ECO:0000313" key="4">
    <source>
        <dbReference type="Proteomes" id="UP000014113"/>
    </source>
</evidence>
<comment type="caution">
    <text evidence="3">The sequence shown here is derived from an EMBL/GenBank/DDBJ whole genome shotgun (WGS) entry which is preliminary data.</text>
</comment>
<feature type="transmembrane region" description="Helical" evidence="1">
    <location>
        <begin position="204"/>
        <end position="225"/>
    </location>
</feature>
<name>S0KD66_9ENTE</name>
<feature type="domain" description="Sensor histidine kinase NatK-like C-terminal" evidence="2">
    <location>
        <begin position="354"/>
        <end position="455"/>
    </location>
</feature>
<dbReference type="PANTHER" id="PTHR40448">
    <property type="entry name" value="TWO-COMPONENT SENSOR HISTIDINE KINASE"/>
    <property type="match status" value="1"/>
</dbReference>
<dbReference type="STRING" id="1121865.OMW_02381"/>
<feature type="transmembrane region" description="Helical" evidence="1">
    <location>
        <begin position="174"/>
        <end position="192"/>
    </location>
</feature>
<dbReference type="SUPFAM" id="SSF55874">
    <property type="entry name" value="ATPase domain of HSP90 chaperone/DNA topoisomerase II/histidine kinase"/>
    <property type="match status" value="1"/>
</dbReference>
<organism evidence="3 4">
    <name type="scientific">Enterococcus columbae DSM 7374 = ATCC 51263</name>
    <dbReference type="NCBI Taxonomy" id="1121865"/>
    <lineage>
        <taxon>Bacteria</taxon>
        <taxon>Bacillati</taxon>
        <taxon>Bacillota</taxon>
        <taxon>Bacilli</taxon>
        <taxon>Lactobacillales</taxon>
        <taxon>Enterococcaceae</taxon>
        <taxon>Enterococcus</taxon>
    </lineage>
</organism>
<reference evidence="3 4" key="1">
    <citation type="submission" date="2013-03" db="EMBL/GenBank/DDBJ databases">
        <title>The Genome Sequence of Enterococcus columbae ATCC_51263 (PacBio/Illumina hybrid assembly).</title>
        <authorList>
            <consortium name="The Broad Institute Genomics Platform"/>
            <consortium name="The Broad Institute Genome Sequencing Center for Infectious Disease"/>
            <person name="Earl A."/>
            <person name="Russ C."/>
            <person name="Gilmore M."/>
            <person name="Surin D."/>
            <person name="Walker B."/>
            <person name="Young S."/>
            <person name="Zeng Q."/>
            <person name="Gargeya S."/>
            <person name="Fitzgerald M."/>
            <person name="Haas B."/>
            <person name="Abouelleil A."/>
            <person name="Allen A.W."/>
            <person name="Alvarado L."/>
            <person name="Arachchi H.M."/>
            <person name="Berlin A.M."/>
            <person name="Chapman S.B."/>
            <person name="Gainer-Dewar J."/>
            <person name="Goldberg J."/>
            <person name="Griggs A."/>
            <person name="Gujja S."/>
            <person name="Hansen M."/>
            <person name="Howarth C."/>
            <person name="Imamovic A."/>
            <person name="Ireland A."/>
            <person name="Larimer J."/>
            <person name="McCowan C."/>
            <person name="Murphy C."/>
            <person name="Pearson M."/>
            <person name="Poon T.W."/>
            <person name="Priest M."/>
            <person name="Roberts A."/>
            <person name="Saif S."/>
            <person name="Shea T."/>
            <person name="Sisk P."/>
            <person name="Sykes S."/>
            <person name="Wortman J."/>
            <person name="Nusbaum C."/>
            <person name="Birren B."/>
        </authorList>
    </citation>
    <scope>NUCLEOTIDE SEQUENCE [LARGE SCALE GENOMIC DNA]</scope>
    <source>
        <strain evidence="3 4">ATCC 51263</strain>
    </source>
</reference>
<keyword evidence="1" id="KW-1133">Transmembrane helix</keyword>
<dbReference type="InterPro" id="IPR036890">
    <property type="entry name" value="HATPase_C_sf"/>
</dbReference>
<accession>S0KD66</accession>
<dbReference type="Gene3D" id="3.30.565.10">
    <property type="entry name" value="Histidine kinase-like ATPase, C-terminal domain"/>
    <property type="match status" value="1"/>
</dbReference>
<dbReference type="AlphaFoldDB" id="S0KD66"/>
<dbReference type="InterPro" id="IPR032834">
    <property type="entry name" value="NatK-like_C"/>
</dbReference>
<feature type="transmembrane region" description="Helical" evidence="1">
    <location>
        <begin position="103"/>
        <end position="126"/>
    </location>
</feature>
<dbReference type="PANTHER" id="PTHR40448:SF1">
    <property type="entry name" value="TWO-COMPONENT SENSOR HISTIDINE KINASE"/>
    <property type="match status" value="1"/>
</dbReference>
<evidence type="ECO:0000259" key="2">
    <source>
        <dbReference type="Pfam" id="PF14501"/>
    </source>
</evidence>
<protein>
    <recommendedName>
        <fullName evidence="2">Sensor histidine kinase NatK-like C-terminal domain-containing protein</fullName>
    </recommendedName>
</protein>
<dbReference type="Proteomes" id="UP000014113">
    <property type="component" value="Unassembled WGS sequence"/>
</dbReference>
<keyword evidence="1" id="KW-0472">Membrane</keyword>
<keyword evidence="1" id="KW-0812">Transmembrane</keyword>
<feature type="transmembrane region" description="Helical" evidence="1">
    <location>
        <begin position="132"/>
        <end position="153"/>
    </location>
</feature>
<proteinExistence type="predicted"/>
<feature type="transmembrane region" description="Helical" evidence="1">
    <location>
        <begin position="6"/>
        <end position="31"/>
    </location>
</feature>
<dbReference type="eggNOG" id="COG3290">
    <property type="taxonomic scope" value="Bacteria"/>
</dbReference>
<dbReference type="PATRIC" id="fig|1121865.3.peg.2318"/>
<dbReference type="EMBL" id="ASWJ01000007">
    <property type="protein sequence ID" value="EOW83790.1"/>
    <property type="molecule type" value="Genomic_DNA"/>
</dbReference>
<keyword evidence="4" id="KW-1185">Reference proteome</keyword>